<evidence type="ECO:0000313" key="2">
    <source>
        <dbReference type="Proteomes" id="UP001345219"/>
    </source>
</evidence>
<proteinExistence type="predicted"/>
<dbReference type="AlphaFoldDB" id="A0AAN7JTC3"/>
<dbReference type="Proteomes" id="UP001345219">
    <property type="component" value="Chromosome 16"/>
</dbReference>
<name>A0AAN7JTC3_9MYRT</name>
<dbReference type="EMBL" id="JAXIOK010000016">
    <property type="protein sequence ID" value="KAK4752607.1"/>
    <property type="molecule type" value="Genomic_DNA"/>
</dbReference>
<protein>
    <submittedName>
        <fullName evidence="1">Uncharacterized protein</fullName>
    </submittedName>
</protein>
<evidence type="ECO:0000313" key="1">
    <source>
        <dbReference type="EMBL" id="KAK4752607.1"/>
    </source>
</evidence>
<reference evidence="1 2" key="1">
    <citation type="journal article" date="2023" name="Hortic Res">
        <title>Pangenome of water caltrop reveals structural variations and asymmetric subgenome divergence after allopolyploidization.</title>
        <authorList>
            <person name="Zhang X."/>
            <person name="Chen Y."/>
            <person name="Wang L."/>
            <person name="Yuan Y."/>
            <person name="Fang M."/>
            <person name="Shi L."/>
            <person name="Lu R."/>
            <person name="Comes H.P."/>
            <person name="Ma Y."/>
            <person name="Chen Y."/>
            <person name="Huang G."/>
            <person name="Zhou Y."/>
            <person name="Zheng Z."/>
            <person name="Qiu Y."/>
        </authorList>
    </citation>
    <scope>NUCLEOTIDE SEQUENCE [LARGE SCALE GENOMIC DNA]</scope>
    <source>
        <tissue evidence="1">Roots</tissue>
    </source>
</reference>
<keyword evidence="2" id="KW-1185">Reference proteome</keyword>
<sequence>MGPELTRRWFHSHSTCPLCISPVEAVEPPKNLSASAASMSNPNQSSVLCEWCHCDKSTTFHIGSSSMVVPLFGGKRKPPQLVGKSVEVPRRMGLEDEISPKSLVN</sequence>
<organism evidence="1 2">
    <name type="scientific">Trapa incisa</name>
    <dbReference type="NCBI Taxonomy" id="236973"/>
    <lineage>
        <taxon>Eukaryota</taxon>
        <taxon>Viridiplantae</taxon>
        <taxon>Streptophyta</taxon>
        <taxon>Embryophyta</taxon>
        <taxon>Tracheophyta</taxon>
        <taxon>Spermatophyta</taxon>
        <taxon>Magnoliopsida</taxon>
        <taxon>eudicotyledons</taxon>
        <taxon>Gunneridae</taxon>
        <taxon>Pentapetalae</taxon>
        <taxon>rosids</taxon>
        <taxon>malvids</taxon>
        <taxon>Myrtales</taxon>
        <taxon>Lythraceae</taxon>
        <taxon>Trapa</taxon>
    </lineage>
</organism>
<comment type="caution">
    <text evidence="1">The sequence shown here is derived from an EMBL/GenBank/DDBJ whole genome shotgun (WGS) entry which is preliminary data.</text>
</comment>
<gene>
    <name evidence="1" type="ORF">SAY87_021405</name>
</gene>
<accession>A0AAN7JTC3</accession>